<dbReference type="PANTHER" id="PTHR24029:SF0">
    <property type="entry name" value="UVRABC SYSTEM PROTEIN B"/>
    <property type="match status" value="1"/>
</dbReference>
<evidence type="ECO:0000259" key="16">
    <source>
        <dbReference type="SMART" id="SM00490"/>
    </source>
</evidence>
<dbReference type="InterPro" id="IPR036876">
    <property type="entry name" value="UVR_dom_sf"/>
</dbReference>
<comment type="function">
    <text evidence="12">The UvrABC repair system catalyzes the recognition and processing of DNA lesions. A damage recognition complex composed of 2 UvrA and 2 UvrB subunits scans DNA for abnormalities. Upon binding of the UvrA(2)B(2) complex to a putative damaged site, the DNA wraps around one UvrB monomer. DNA wrap is dependent on ATP binding by UvrB and probably causes local melting of the DNA helix, facilitating insertion of UvrB beta-hairpin between the DNA strands. Then UvrB probes one DNA strand for the presence of a lesion. If a lesion is found the UvrA subunits dissociate and the UvrB-DNA preincision complex is formed. This complex is subsequently bound by UvrC and the second UvrB is released. If no lesion is found, the DNA wraps around the other UvrB subunit that will check the other stand for damage.</text>
</comment>
<evidence type="ECO:0000256" key="9">
    <source>
        <dbReference type="ARBA" id="ARBA00023204"/>
    </source>
</evidence>
<keyword evidence="3 12" id="KW-0963">Cytoplasm</keyword>
<comment type="similarity">
    <text evidence="2 12 13">Belongs to the UvrB family.</text>
</comment>
<evidence type="ECO:0000256" key="8">
    <source>
        <dbReference type="ARBA" id="ARBA00022881"/>
    </source>
</evidence>
<dbReference type="InterPro" id="IPR001943">
    <property type="entry name" value="UVR_dom"/>
</dbReference>
<feature type="short sequence motif" description="Beta-hairpin" evidence="12">
    <location>
        <begin position="111"/>
        <end position="134"/>
    </location>
</feature>
<evidence type="ECO:0000313" key="18">
    <source>
        <dbReference type="Proteomes" id="UP001220478"/>
    </source>
</evidence>
<evidence type="ECO:0000256" key="7">
    <source>
        <dbReference type="ARBA" id="ARBA00022840"/>
    </source>
</evidence>
<comment type="domain">
    <text evidence="12">The beta-hairpin motif is involved in DNA binding.</text>
</comment>
<dbReference type="Pfam" id="PF17757">
    <property type="entry name" value="UvrB_inter"/>
    <property type="match status" value="1"/>
</dbReference>
<dbReference type="Pfam" id="PF12344">
    <property type="entry name" value="UvrB"/>
    <property type="match status" value="1"/>
</dbReference>
<dbReference type="InterPro" id="IPR004807">
    <property type="entry name" value="UvrB"/>
</dbReference>
<dbReference type="SUPFAM" id="SSF46600">
    <property type="entry name" value="C-terminal UvrC-binding domain of UvrB"/>
    <property type="match status" value="1"/>
</dbReference>
<dbReference type="SMART" id="SM00490">
    <property type="entry name" value="HELICc"/>
    <property type="match status" value="1"/>
</dbReference>
<dbReference type="CDD" id="cd17916">
    <property type="entry name" value="DEXHc_UvrB"/>
    <property type="match status" value="1"/>
</dbReference>
<dbReference type="SUPFAM" id="SSF52540">
    <property type="entry name" value="P-loop containing nucleoside triphosphate hydrolases"/>
    <property type="match status" value="2"/>
</dbReference>
<accession>A0ABY8C444</accession>
<keyword evidence="12 13" id="KW-0742">SOS response</keyword>
<sequence length="719" mass="81852">MEDQLTQRSLSDLHARNRMNSQPFRLQSKFAPTGDQPEAIAALTASIKAGNRFQSLLGVTGSGKTFTMANVIANVQRPTLVIAHTKTLAAQLCAEFKAMFPTNAVEYYVSYYDYYQPESYVAQTDTYIEKDASINEEIDRLSHLAISSVLERRDVIIVATVSCIYGLISPLDYINLTLSLRVGQQKSIKDVIAKLVSIQYERNDFDFQRGKFRLHGDVLDIFPIESENIYIRVNFFDTEIESIYEMQALNNTPMAKRSFVSINPASRYLVRKEAINSALDNIRSELRERLQELQAAGKVVEAYRLEQRTNYDLAMMQETGFCKGIENYSRHLSHRAPASAPYTIIDFFPDDFLLMVDESHMTIPQIGAMYLGDRSRKQSLVDYGFRLPSCFDNRPLKFEEFIAKIPQALFVSATLGPYERQVSLCQAEQIIRPTGLLDPEIEIHKQEDQIAYALEQVNLRIRRDERSLLLTTTKKLAEEISEHLQKNGIKSAYIHADVPNQTRSEILRDLRLGKYDVLVGINLLREGIDLPEVSLICIFDADKQGLARSTTSLIQIIGRASRNSNGHVIMFADTVSPAMLEAISETNRRRKIQTEYNEKHHIVPQTVKKDIRELLSTKLAMREEERKYQADKRKKSKKKSEPAESFTEIAAENANNFMSKAEIKEHYAELIKVYQSATDAEKSDIKAQLQSSMQAAVKELDFETAAKLRDLNTLLDVAF</sequence>
<dbReference type="Gene3D" id="4.10.860.10">
    <property type="entry name" value="UVR domain"/>
    <property type="match status" value="1"/>
</dbReference>
<dbReference type="EMBL" id="CP118868">
    <property type="protein sequence ID" value="WEG35347.1"/>
    <property type="molecule type" value="Genomic_DNA"/>
</dbReference>
<dbReference type="NCBIfam" id="TIGR00631">
    <property type="entry name" value="uvrb"/>
    <property type="match status" value="1"/>
</dbReference>
<dbReference type="InterPro" id="IPR001650">
    <property type="entry name" value="Helicase_C-like"/>
</dbReference>
<comment type="subcellular location">
    <subcellularLocation>
        <location evidence="1 12 13">Cytoplasm</location>
    </subcellularLocation>
</comment>
<feature type="domain" description="Helicase ATP-binding" evidence="15">
    <location>
        <begin position="28"/>
        <end position="444"/>
    </location>
</feature>
<dbReference type="Pfam" id="PF00271">
    <property type="entry name" value="Helicase_C"/>
    <property type="match status" value="1"/>
</dbReference>
<evidence type="ECO:0000256" key="11">
    <source>
        <dbReference type="ARBA" id="ARBA00029504"/>
    </source>
</evidence>
<keyword evidence="4 12" id="KW-0547">Nucleotide-binding</keyword>
<evidence type="ECO:0000256" key="5">
    <source>
        <dbReference type="ARBA" id="ARBA00022763"/>
    </source>
</evidence>
<dbReference type="SMART" id="SM00487">
    <property type="entry name" value="DEXDc"/>
    <property type="match status" value="1"/>
</dbReference>
<evidence type="ECO:0000256" key="14">
    <source>
        <dbReference type="SAM" id="MobiDB-lite"/>
    </source>
</evidence>
<dbReference type="InterPro" id="IPR024759">
    <property type="entry name" value="UvrB_YAD/RRR_dom"/>
</dbReference>
<name>A0ABY8C444_9FIRM</name>
<dbReference type="Proteomes" id="UP001220478">
    <property type="component" value="Chromosome"/>
</dbReference>
<keyword evidence="5 12" id="KW-0227">DNA damage</keyword>
<comment type="subunit">
    <text evidence="10 12 13">Forms a heterotetramer with UvrA during the search for lesions. Interacts with UvrC in an incision complex.</text>
</comment>
<proteinExistence type="inferred from homology"/>
<evidence type="ECO:0000259" key="15">
    <source>
        <dbReference type="SMART" id="SM00487"/>
    </source>
</evidence>
<dbReference type="InterPro" id="IPR027417">
    <property type="entry name" value="P-loop_NTPase"/>
</dbReference>
<keyword evidence="8 12" id="KW-0267">Excision nuclease</keyword>
<reference evidence="17 18" key="1">
    <citation type="submission" date="2023-02" db="EMBL/GenBank/DDBJ databases">
        <title>Novel Oscillospiraceae bacterial genomes.</title>
        <authorList>
            <person name="Srinivasan S."/>
            <person name="Austin M.N."/>
            <person name="Fiedler T.L."/>
            <person name="Strenk S.M."/>
            <person name="Agnew K.J."/>
            <person name="Nagana Gowda G.A."/>
            <person name="Raftery D."/>
            <person name="Beamer M.A."/>
            <person name="Achilles S.L."/>
            <person name="Wiesenfeld H.C."/>
            <person name="Fredricks D.N."/>
            <person name="Hillier S.L."/>
        </authorList>
    </citation>
    <scope>NUCLEOTIDE SEQUENCE [LARGE SCALE GENOMIC DNA]</scope>
    <source>
        <strain evidence="17 18">CHIC02 1186E3-8</strain>
    </source>
</reference>
<gene>
    <name evidence="12 17" type="primary">uvrB</name>
    <name evidence="17" type="ORF">PYS61_05305</name>
</gene>
<keyword evidence="6 12" id="KW-0228">DNA excision</keyword>
<keyword evidence="7 12" id="KW-0067">ATP-binding</keyword>
<keyword evidence="9 12" id="KW-0234">DNA repair</keyword>
<keyword evidence="18" id="KW-1185">Reference proteome</keyword>
<dbReference type="InterPro" id="IPR041471">
    <property type="entry name" value="UvrB_inter"/>
</dbReference>
<evidence type="ECO:0000256" key="4">
    <source>
        <dbReference type="ARBA" id="ARBA00022741"/>
    </source>
</evidence>
<organism evidence="17 18">
    <name type="scientific">Amygdalobacter indicium</name>
    <dbReference type="NCBI Taxonomy" id="3029272"/>
    <lineage>
        <taxon>Bacteria</taxon>
        <taxon>Bacillati</taxon>
        <taxon>Bacillota</taxon>
        <taxon>Clostridia</taxon>
        <taxon>Eubacteriales</taxon>
        <taxon>Oscillospiraceae</taxon>
        <taxon>Amygdalobacter</taxon>
    </lineage>
</organism>
<protein>
    <recommendedName>
        <fullName evidence="11 12">UvrABC system protein B</fullName>
        <shortName evidence="12">Protein UvrB</shortName>
    </recommendedName>
    <alternativeName>
        <fullName evidence="12">Excinuclease ABC subunit B</fullName>
    </alternativeName>
</protein>
<evidence type="ECO:0000256" key="13">
    <source>
        <dbReference type="RuleBase" id="RU003587"/>
    </source>
</evidence>
<feature type="domain" description="Helicase C-terminal" evidence="16">
    <location>
        <begin position="478"/>
        <end position="564"/>
    </location>
</feature>
<dbReference type="HAMAP" id="MF_00204">
    <property type="entry name" value="UvrB"/>
    <property type="match status" value="1"/>
</dbReference>
<feature type="binding site" evidence="12">
    <location>
        <begin position="58"/>
        <end position="65"/>
    </location>
    <ligand>
        <name>ATP</name>
        <dbReference type="ChEBI" id="CHEBI:30616"/>
    </ligand>
</feature>
<dbReference type="Pfam" id="PF02151">
    <property type="entry name" value="UVR"/>
    <property type="match status" value="1"/>
</dbReference>
<dbReference type="InterPro" id="IPR014001">
    <property type="entry name" value="Helicase_ATP-bd"/>
</dbReference>
<dbReference type="PANTHER" id="PTHR24029">
    <property type="entry name" value="UVRABC SYSTEM PROTEIN B"/>
    <property type="match status" value="1"/>
</dbReference>
<dbReference type="Pfam" id="PF04851">
    <property type="entry name" value="ResIII"/>
    <property type="match status" value="1"/>
</dbReference>
<evidence type="ECO:0000256" key="6">
    <source>
        <dbReference type="ARBA" id="ARBA00022769"/>
    </source>
</evidence>
<evidence type="ECO:0000256" key="1">
    <source>
        <dbReference type="ARBA" id="ARBA00004496"/>
    </source>
</evidence>
<dbReference type="Gene3D" id="3.40.50.300">
    <property type="entry name" value="P-loop containing nucleotide triphosphate hydrolases"/>
    <property type="match status" value="3"/>
</dbReference>
<dbReference type="NCBIfam" id="NF003673">
    <property type="entry name" value="PRK05298.1"/>
    <property type="match status" value="1"/>
</dbReference>
<evidence type="ECO:0000313" key="17">
    <source>
        <dbReference type="EMBL" id="WEG35347.1"/>
    </source>
</evidence>
<evidence type="ECO:0000256" key="2">
    <source>
        <dbReference type="ARBA" id="ARBA00008533"/>
    </source>
</evidence>
<feature type="region of interest" description="Disordered" evidence="14">
    <location>
        <begin position="625"/>
        <end position="645"/>
    </location>
</feature>
<evidence type="ECO:0000256" key="12">
    <source>
        <dbReference type="HAMAP-Rule" id="MF_00204"/>
    </source>
</evidence>
<dbReference type="InterPro" id="IPR006935">
    <property type="entry name" value="Helicase/UvrB_N"/>
</dbReference>
<evidence type="ECO:0000256" key="3">
    <source>
        <dbReference type="ARBA" id="ARBA00022490"/>
    </source>
</evidence>
<evidence type="ECO:0000256" key="10">
    <source>
        <dbReference type="ARBA" id="ARBA00026033"/>
    </source>
</evidence>